<name>A0A0E9SAB7_ANGAN</name>
<evidence type="ECO:0000313" key="1">
    <source>
        <dbReference type="EMBL" id="JAH38177.1"/>
    </source>
</evidence>
<reference evidence="1" key="1">
    <citation type="submission" date="2014-11" db="EMBL/GenBank/DDBJ databases">
        <authorList>
            <person name="Amaro Gonzalez C."/>
        </authorList>
    </citation>
    <scope>NUCLEOTIDE SEQUENCE</scope>
</reference>
<proteinExistence type="predicted"/>
<accession>A0A0E9SAB7</accession>
<protein>
    <submittedName>
        <fullName evidence="1">Uncharacterized protein</fullName>
    </submittedName>
</protein>
<dbReference type="EMBL" id="GBXM01070400">
    <property type="protein sequence ID" value="JAH38177.1"/>
    <property type="molecule type" value="Transcribed_RNA"/>
</dbReference>
<organism evidence="1">
    <name type="scientific">Anguilla anguilla</name>
    <name type="common">European freshwater eel</name>
    <name type="synonym">Muraena anguilla</name>
    <dbReference type="NCBI Taxonomy" id="7936"/>
    <lineage>
        <taxon>Eukaryota</taxon>
        <taxon>Metazoa</taxon>
        <taxon>Chordata</taxon>
        <taxon>Craniata</taxon>
        <taxon>Vertebrata</taxon>
        <taxon>Euteleostomi</taxon>
        <taxon>Actinopterygii</taxon>
        <taxon>Neopterygii</taxon>
        <taxon>Teleostei</taxon>
        <taxon>Anguilliformes</taxon>
        <taxon>Anguillidae</taxon>
        <taxon>Anguilla</taxon>
    </lineage>
</organism>
<reference evidence="1" key="2">
    <citation type="journal article" date="2015" name="Fish Shellfish Immunol.">
        <title>Early steps in the European eel (Anguilla anguilla)-Vibrio vulnificus interaction in the gills: Role of the RtxA13 toxin.</title>
        <authorList>
            <person name="Callol A."/>
            <person name="Pajuelo D."/>
            <person name="Ebbesson L."/>
            <person name="Teles M."/>
            <person name="MacKenzie S."/>
            <person name="Amaro C."/>
        </authorList>
    </citation>
    <scope>NUCLEOTIDE SEQUENCE</scope>
</reference>
<sequence>MHSLNVDLAGNITTKKKLSEKTLTTYSCMTYCIFMTT</sequence>
<dbReference type="AlphaFoldDB" id="A0A0E9SAB7"/>